<keyword evidence="5 6" id="KW-0472">Membrane</keyword>
<dbReference type="InterPro" id="IPR001123">
    <property type="entry name" value="LeuE-type"/>
</dbReference>
<evidence type="ECO:0000256" key="6">
    <source>
        <dbReference type="SAM" id="Phobius"/>
    </source>
</evidence>
<dbReference type="GO" id="GO:0006865">
    <property type="term" value="P:amino acid transport"/>
    <property type="evidence" value="ECO:0007669"/>
    <property type="project" value="InterPro"/>
</dbReference>
<dbReference type="AlphaFoldDB" id="X1QA68"/>
<dbReference type="PANTHER" id="PTHR38825">
    <property type="entry name" value="LYSINE EXPORTER PROTEIN (LYSE/YGGA)"/>
    <property type="match status" value="1"/>
</dbReference>
<keyword evidence="3 6" id="KW-0812">Transmembrane</keyword>
<feature type="transmembrane region" description="Helical" evidence="6">
    <location>
        <begin position="32"/>
        <end position="53"/>
    </location>
</feature>
<evidence type="ECO:0000256" key="4">
    <source>
        <dbReference type="ARBA" id="ARBA00022989"/>
    </source>
</evidence>
<sequence>MVALSGAMMPGPLLAITISEAARRGFWAGPQLVLGHGILELALIAALVAGLSEFVENELVLAVVSLLGGTILLVMGSLTVRKGWQKVTIPTASPRMGRGRTLVLSGVLVSISSPYWLIWWI</sequence>
<keyword evidence="4 6" id="KW-1133">Transmembrane helix</keyword>
<evidence type="ECO:0000256" key="3">
    <source>
        <dbReference type="ARBA" id="ARBA00022692"/>
    </source>
</evidence>
<evidence type="ECO:0000313" key="7">
    <source>
        <dbReference type="EMBL" id="GAI40159.1"/>
    </source>
</evidence>
<evidence type="ECO:0000256" key="5">
    <source>
        <dbReference type="ARBA" id="ARBA00023136"/>
    </source>
</evidence>
<dbReference type="PANTHER" id="PTHR38825:SF1">
    <property type="entry name" value="TRANSPORTER, LYSE FAMILY"/>
    <property type="match status" value="1"/>
</dbReference>
<evidence type="ECO:0008006" key="8">
    <source>
        <dbReference type="Google" id="ProtNLM"/>
    </source>
</evidence>
<keyword evidence="2" id="KW-1003">Cell membrane</keyword>
<accession>X1QA68</accession>
<gene>
    <name evidence="7" type="ORF">S06H3_48195</name>
</gene>
<evidence type="ECO:0000256" key="1">
    <source>
        <dbReference type="ARBA" id="ARBA00004651"/>
    </source>
</evidence>
<feature type="transmembrane region" description="Helical" evidence="6">
    <location>
        <begin position="101"/>
        <end position="120"/>
    </location>
</feature>
<comment type="subcellular location">
    <subcellularLocation>
        <location evidence="1">Cell membrane</location>
        <topology evidence="1">Multi-pass membrane protein</topology>
    </subcellularLocation>
</comment>
<feature type="transmembrane region" description="Helical" evidence="6">
    <location>
        <begin position="59"/>
        <end position="80"/>
    </location>
</feature>
<reference evidence="7" key="1">
    <citation type="journal article" date="2014" name="Front. Microbiol.">
        <title>High frequency of phylogenetically diverse reductive dehalogenase-homologous genes in deep subseafloor sedimentary metagenomes.</title>
        <authorList>
            <person name="Kawai M."/>
            <person name="Futagami T."/>
            <person name="Toyoda A."/>
            <person name="Takaki Y."/>
            <person name="Nishi S."/>
            <person name="Hori S."/>
            <person name="Arai W."/>
            <person name="Tsubouchi T."/>
            <person name="Morono Y."/>
            <person name="Uchiyama I."/>
            <person name="Ito T."/>
            <person name="Fujiyama A."/>
            <person name="Inagaki F."/>
            <person name="Takami H."/>
        </authorList>
    </citation>
    <scope>NUCLEOTIDE SEQUENCE</scope>
    <source>
        <strain evidence="7">Expedition CK06-06</strain>
    </source>
</reference>
<dbReference type="Pfam" id="PF01810">
    <property type="entry name" value="LysE"/>
    <property type="match status" value="1"/>
</dbReference>
<evidence type="ECO:0000256" key="2">
    <source>
        <dbReference type="ARBA" id="ARBA00022475"/>
    </source>
</evidence>
<dbReference type="EMBL" id="BARV01030335">
    <property type="protein sequence ID" value="GAI40159.1"/>
    <property type="molecule type" value="Genomic_DNA"/>
</dbReference>
<name>X1QA68_9ZZZZ</name>
<comment type="caution">
    <text evidence="7">The sequence shown here is derived from an EMBL/GenBank/DDBJ whole genome shotgun (WGS) entry which is preliminary data.</text>
</comment>
<protein>
    <recommendedName>
        <fullName evidence="8">Lysine transporter LysE</fullName>
    </recommendedName>
</protein>
<proteinExistence type="predicted"/>
<feature type="non-terminal residue" evidence="7">
    <location>
        <position position="121"/>
    </location>
</feature>
<dbReference type="GO" id="GO:0005886">
    <property type="term" value="C:plasma membrane"/>
    <property type="evidence" value="ECO:0007669"/>
    <property type="project" value="UniProtKB-SubCell"/>
</dbReference>
<organism evidence="7">
    <name type="scientific">marine sediment metagenome</name>
    <dbReference type="NCBI Taxonomy" id="412755"/>
    <lineage>
        <taxon>unclassified sequences</taxon>
        <taxon>metagenomes</taxon>
        <taxon>ecological metagenomes</taxon>
    </lineage>
</organism>